<keyword evidence="3" id="KW-0812">Transmembrane</keyword>
<dbReference type="Pfam" id="PF01312">
    <property type="entry name" value="Bac_export_2"/>
    <property type="match status" value="1"/>
</dbReference>
<dbReference type="PANTHER" id="PTHR30531">
    <property type="entry name" value="FLAGELLAR BIOSYNTHETIC PROTEIN FLHB"/>
    <property type="match status" value="1"/>
</dbReference>
<evidence type="ECO:0000313" key="5">
    <source>
        <dbReference type="Proteomes" id="UP001524547"/>
    </source>
</evidence>
<dbReference type="PRINTS" id="PR00950">
    <property type="entry name" value="TYPE3IMSPROT"/>
</dbReference>
<dbReference type="EMBL" id="JAMZEJ010000001">
    <property type="protein sequence ID" value="MCQ8239610.1"/>
    <property type="molecule type" value="Genomic_DNA"/>
</dbReference>
<proteinExistence type="inferred from homology"/>
<keyword evidence="3" id="KW-1133">Transmembrane helix</keyword>
<dbReference type="PANTHER" id="PTHR30531:SF12">
    <property type="entry name" value="FLAGELLAR BIOSYNTHETIC PROTEIN FLHB"/>
    <property type="match status" value="1"/>
</dbReference>
<dbReference type="Gene3D" id="3.40.1690.10">
    <property type="entry name" value="secretion proteins EscU"/>
    <property type="match status" value="1"/>
</dbReference>
<feature type="transmembrane region" description="Helical" evidence="3">
    <location>
        <begin position="86"/>
        <end position="116"/>
    </location>
</feature>
<feature type="transmembrane region" description="Helical" evidence="3">
    <location>
        <begin position="186"/>
        <end position="209"/>
    </location>
</feature>
<keyword evidence="3" id="KW-0472">Membrane</keyword>
<feature type="transmembrane region" description="Helical" evidence="3">
    <location>
        <begin position="32"/>
        <end position="50"/>
    </location>
</feature>
<gene>
    <name evidence="4" type="ORF">NFI88_01985</name>
</gene>
<evidence type="ECO:0000256" key="1">
    <source>
        <dbReference type="ARBA" id="ARBA00010690"/>
    </source>
</evidence>
<reference evidence="4 5" key="1">
    <citation type="submission" date="2022-06" db="EMBL/GenBank/DDBJ databases">
        <title>Rhizosaccharibacter gen. nov. sp. nov. KSS12, endophytic bacteria isolated from sugarcane.</title>
        <authorList>
            <person name="Pitiwittayakul N."/>
        </authorList>
    </citation>
    <scope>NUCLEOTIDE SEQUENCE [LARGE SCALE GENOMIC DNA]</scope>
    <source>
        <strain evidence="4 5">KSS12</strain>
    </source>
</reference>
<feature type="transmembrane region" description="Helical" evidence="3">
    <location>
        <begin position="148"/>
        <end position="166"/>
    </location>
</feature>
<feature type="region of interest" description="Disordered" evidence="2">
    <location>
        <begin position="224"/>
        <end position="253"/>
    </location>
</feature>
<dbReference type="InterPro" id="IPR029025">
    <property type="entry name" value="T3SS_substrate_exporter_C"/>
</dbReference>
<organism evidence="4 5">
    <name type="scientific">Rhizosaccharibacter radicis</name>
    <dbReference type="NCBI Taxonomy" id="2782605"/>
    <lineage>
        <taxon>Bacteria</taxon>
        <taxon>Pseudomonadati</taxon>
        <taxon>Pseudomonadota</taxon>
        <taxon>Alphaproteobacteria</taxon>
        <taxon>Acetobacterales</taxon>
        <taxon>Acetobacteraceae</taxon>
        <taxon>Rhizosaccharibacter</taxon>
    </lineage>
</organism>
<evidence type="ECO:0000256" key="3">
    <source>
        <dbReference type="SAM" id="Phobius"/>
    </source>
</evidence>
<dbReference type="InterPro" id="IPR006135">
    <property type="entry name" value="T3SS_substrate_exporter"/>
</dbReference>
<dbReference type="RefSeq" id="WP_422918344.1">
    <property type="nucleotide sequence ID" value="NZ_JAMZEJ010000001.1"/>
</dbReference>
<comment type="caution">
    <text evidence="4">The sequence shown here is derived from an EMBL/GenBank/DDBJ whole genome shotgun (WGS) entry which is preliminary data.</text>
</comment>
<dbReference type="Proteomes" id="UP001524547">
    <property type="component" value="Unassembled WGS sequence"/>
</dbReference>
<evidence type="ECO:0000256" key="2">
    <source>
        <dbReference type="SAM" id="MobiDB-lite"/>
    </source>
</evidence>
<keyword evidence="5" id="KW-1185">Reference proteome</keyword>
<sequence>MGGSSEDKTLPASAKKLREARKKGQVAKSKDFVSAVVTLAAMGFVVMQWNPIAARFSTLMTRAGDLSTLPLREALPPLTSQIADTAIAALAPLLLLVLMATIMASVISTGGLVLSLDPVMPKPEKLNPAEGAKKLVSAKGFIELIKSLFKLALLAAIAFSVIRSSLQGMVDLPVCGLNCTGYALHASMLPLAGAGALVFLVFGAGDMFLQRWLFLRDQRMSHTEMKNEHKNSEGNPQVKSAHKRERREAAGRRSGLNQATFLVTGARVAVAMRYSAADTKVPMSVARAEGEEVTRFVQESRRLKLPAMHDPATARALFDKVQIGNTIPRDLFTPVIMCMKNLGMLG</sequence>
<name>A0ABT1VW64_9PROT</name>
<evidence type="ECO:0000313" key="4">
    <source>
        <dbReference type="EMBL" id="MCQ8239610.1"/>
    </source>
</evidence>
<protein>
    <submittedName>
        <fullName evidence="4">EscU/YscU/HrcU family type III secretion system export apparatus switch protein</fullName>
    </submittedName>
</protein>
<accession>A0ABT1VW64</accession>
<dbReference type="SUPFAM" id="SSF160544">
    <property type="entry name" value="EscU C-terminal domain-like"/>
    <property type="match status" value="1"/>
</dbReference>
<comment type="similarity">
    <text evidence="1">Belongs to the type III secretion exporter family.</text>
</comment>